<dbReference type="AlphaFoldDB" id="A0A0F9AB42"/>
<dbReference type="EMBL" id="LAZR01043578">
    <property type="protein sequence ID" value="KKL06744.1"/>
    <property type="molecule type" value="Genomic_DNA"/>
</dbReference>
<protein>
    <submittedName>
        <fullName evidence="1">Uncharacterized protein</fullName>
    </submittedName>
</protein>
<name>A0A0F9AB42_9ZZZZ</name>
<accession>A0A0F9AB42</accession>
<proteinExistence type="predicted"/>
<gene>
    <name evidence="1" type="ORF">LCGC14_2592940</name>
</gene>
<sequence>MQSVQRRFKVKAITDIGIPAREVMLEQIEPVPDWPDDDPRWDVHFDELNQLCLEQLVVDTTLPVQVGDELILMLSKAR</sequence>
<organism evidence="1">
    <name type="scientific">marine sediment metagenome</name>
    <dbReference type="NCBI Taxonomy" id="412755"/>
    <lineage>
        <taxon>unclassified sequences</taxon>
        <taxon>metagenomes</taxon>
        <taxon>ecological metagenomes</taxon>
    </lineage>
</organism>
<comment type="caution">
    <text evidence="1">The sequence shown here is derived from an EMBL/GenBank/DDBJ whole genome shotgun (WGS) entry which is preliminary data.</text>
</comment>
<evidence type="ECO:0000313" key="1">
    <source>
        <dbReference type="EMBL" id="KKL06744.1"/>
    </source>
</evidence>
<reference evidence="1" key="1">
    <citation type="journal article" date="2015" name="Nature">
        <title>Complex archaea that bridge the gap between prokaryotes and eukaryotes.</title>
        <authorList>
            <person name="Spang A."/>
            <person name="Saw J.H."/>
            <person name="Jorgensen S.L."/>
            <person name="Zaremba-Niedzwiedzka K."/>
            <person name="Martijn J."/>
            <person name="Lind A.E."/>
            <person name="van Eijk R."/>
            <person name="Schleper C."/>
            <person name="Guy L."/>
            <person name="Ettema T.J."/>
        </authorList>
    </citation>
    <scope>NUCLEOTIDE SEQUENCE</scope>
</reference>